<dbReference type="InterPro" id="IPR036259">
    <property type="entry name" value="MFS_trans_sf"/>
</dbReference>
<evidence type="ECO:0000256" key="6">
    <source>
        <dbReference type="ARBA" id="ARBA00022989"/>
    </source>
</evidence>
<gene>
    <name evidence="10" type="ORF">L798_00370</name>
</gene>
<evidence type="ECO:0000313" key="11">
    <source>
        <dbReference type="Proteomes" id="UP000027135"/>
    </source>
</evidence>
<feature type="transmembrane region" description="Helical" evidence="8">
    <location>
        <begin position="340"/>
        <end position="363"/>
    </location>
</feature>
<feature type="transmembrane region" description="Helical" evidence="8">
    <location>
        <begin position="278"/>
        <end position="300"/>
    </location>
</feature>
<dbReference type="InterPro" id="IPR020846">
    <property type="entry name" value="MFS_dom"/>
</dbReference>
<feature type="transmembrane region" description="Helical" evidence="8">
    <location>
        <begin position="307"/>
        <end position="328"/>
    </location>
</feature>
<dbReference type="PROSITE" id="PS00217">
    <property type="entry name" value="SUGAR_TRANSPORT_2"/>
    <property type="match status" value="1"/>
</dbReference>
<evidence type="ECO:0000256" key="5">
    <source>
        <dbReference type="ARBA" id="ARBA00022692"/>
    </source>
</evidence>
<dbReference type="Pfam" id="PF00083">
    <property type="entry name" value="Sugar_tr"/>
    <property type="match status" value="1"/>
</dbReference>
<proteinExistence type="predicted"/>
<name>A0A067QV41_ZOONE</name>
<feature type="transmembrane region" description="Helical" evidence="8">
    <location>
        <begin position="375"/>
        <end position="396"/>
    </location>
</feature>
<dbReference type="GO" id="GO:0005886">
    <property type="term" value="C:plasma membrane"/>
    <property type="evidence" value="ECO:0007669"/>
    <property type="project" value="UniProtKB-SubCell"/>
</dbReference>
<dbReference type="PROSITE" id="PS50850">
    <property type="entry name" value="MFS"/>
    <property type="match status" value="1"/>
</dbReference>
<dbReference type="Gene3D" id="1.20.1250.20">
    <property type="entry name" value="MFS general substrate transporter like domains"/>
    <property type="match status" value="1"/>
</dbReference>
<feature type="transmembrane region" description="Helical" evidence="8">
    <location>
        <begin position="20"/>
        <end position="44"/>
    </location>
</feature>
<keyword evidence="7 8" id="KW-0472">Membrane</keyword>
<feature type="transmembrane region" description="Helical" evidence="8">
    <location>
        <begin position="243"/>
        <end position="266"/>
    </location>
</feature>
<feature type="domain" description="Major facilitator superfamily (MFS) profile" evidence="9">
    <location>
        <begin position="1"/>
        <end position="430"/>
    </location>
</feature>
<evidence type="ECO:0000256" key="2">
    <source>
        <dbReference type="ARBA" id="ARBA00022448"/>
    </source>
</evidence>
<dbReference type="InParanoid" id="A0A067QV41"/>
<organism evidence="10 11">
    <name type="scientific">Zootermopsis nevadensis</name>
    <name type="common">Dampwood termite</name>
    <dbReference type="NCBI Taxonomy" id="136037"/>
    <lineage>
        <taxon>Eukaryota</taxon>
        <taxon>Metazoa</taxon>
        <taxon>Ecdysozoa</taxon>
        <taxon>Arthropoda</taxon>
        <taxon>Hexapoda</taxon>
        <taxon>Insecta</taxon>
        <taxon>Pterygota</taxon>
        <taxon>Neoptera</taxon>
        <taxon>Polyneoptera</taxon>
        <taxon>Dictyoptera</taxon>
        <taxon>Blattodea</taxon>
        <taxon>Blattoidea</taxon>
        <taxon>Termitoidae</taxon>
        <taxon>Termopsidae</taxon>
        <taxon>Zootermopsis</taxon>
    </lineage>
</organism>
<keyword evidence="4 10" id="KW-0762">Sugar transport</keyword>
<reference evidence="10 11" key="1">
    <citation type="journal article" date="2014" name="Nat. Commun.">
        <title>Molecular traces of alternative social organization in a termite genome.</title>
        <authorList>
            <person name="Terrapon N."/>
            <person name="Li C."/>
            <person name="Robertson H.M."/>
            <person name="Ji L."/>
            <person name="Meng X."/>
            <person name="Booth W."/>
            <person name="Chen Z."/>
            <person name="Childers C.P."/>
            <person name="Glastad K.M."/>
            <person name="Gokhale K."/>
            <person name="Gowin J."/>
            <person name="Gronenberg W."/>
            <person name="Hermansen R.A."/>
            <person name="Hu H."/>
            <person name="Hunt B.G."/>
            <person name="Huylmans A.K."/>
            <person name="Khalil S.M."/>
            <person name="Mitchell R.D."/>
            <person name="Munoz-Torres M.C."/>
            <person name="Mustard J.A."/>
            <person name="Pan H."/>
            <person name="Reese J.T."/>
            <person name="Scharf M.E."/>
            <person name="Sun F."/>
            <person name="Vogel H."/>
            <person name="Xiao J."/>
            <person name="Yang W."/>
            <person name="Yang Z."/>
            <person name="Yang Z."/>
            <person name="Zhou J."/>
            <person name="Zhu J."/>
            <person name="Brent C.S."/>
            <person name="Elsik C.G."/>
            <person name="Goodisman M.A."/>
            <person name="Liberles D.A."/>
            <person name="Roe R.M."/>
            <person name="Vargo E.L."/>
            <person name="Vilcinskas A."/>
            <person name="Wang J."/>
            <person name="Bornberg-Bauer E."/>
            <person name="Korb J."/>
            <person name="Zhang G."/>
            <person name="Liebig J."/>
        </authorList>
    </citation>
    <scope>NUCLEOTIDE SEQUENCE [LARGE SCALE GENOMIC DNA]</scope>
    <source>
        <tissue evidence="10">Whole organism</tissue>
    </source>
</reference>
<keyword evidence="3" id="KW-1003">Cell membrane</keyword>
<feature type="transmembrane region" description="Helical" evidence="8">
    <location>
        <begin position="110"/>
        <end position="131"/>
    </location>
</feature>
<comment type="subcellular location">
    <subcellularLocation>
        <location evidence="1">Cell membrane</location>
        <topology evidence="1">Multi-pass membrane protein</topology>
    </subcellularLocation>
</comment>
<evidence type="ECO:0000256" key="4">
    <source>
        <dbReference type="ARBA" id="ARBA00022597"/>
    </source>
</evidence>
<dbReference type="Proteomes" id="UP000027135">
    <property type="component" value="Unassembled WGS sequence"/>
</dbReference>
<dbReference type="InterPro" id="IPR005829">
    <property type="entry name" value="Sugar_transporter_CS"/>
</dbReference>
<evidence type="ECO:0000259" key="9">
    <source>
        <dbReference type="PROSITE" id="PS50850"/>
    </source>
</evidence>
<keyword evidence="5 8" id="KW-0812">Transmembrane</keyword>
<accession>A0A067QV41</accession>
<dbReference type="PANTHER" id="PTHR48021">
    <property type="match status" value="1"/>
</dbReference>
<dbReference type="OMA" id="FAGWWTW"/>
<evidence type="ECO:0000313" key="10">
    <source>
        <dbReference type="EMBL" id="KDR09649.1"/>
    </source>
</evidence>
<evidence type="ECO:0000256" key="3">
    <source>
        <dbReference type="ARBA" id="ARBA00022475"/>
    </source>
</evidence>
<evidence type="ECO:0000256" key="1">
    <source>
        <dbReference type="ARBA" id="ARBA00004651"/>
    </source>
</evidence>
<dbReference type="AlphaFoldDB" id="A0A067QV41"/>
<feature type="transmembrane region" description="Helical" evidence="8">
    <location>
        <begin position="402"/>
        <end position="424"/>
    </location>
</feature>
<feature type="non-terminal residue" evidence="10">
    <location>
        <position position="441"/>
    </location>
</feature>
<keyword evidence="6 8" id="KW-1133">Transmembrane helix</keyword>
<evidence type="ECO:0000256" key="7">
    <source>
        <dbReference type="ARBA" id="ARBA00023136"/>
    </source>
</evidence>
<keyword evidence="11" id="KW-1185">Reference proteome</keyword>
<dbReference type="FunFam" id="1.20.1250.20:FF:000218">
    <property type="entry name" value="facilitated trehalose transporter Tret1"/>
    <property type="match status" value="1"/>
</dbReference>
<dbReference type="PANTHER" id="PTHR48021:SF39">
    <property type="entry name" value="MAJOR FACILITATOR SUPERFAMILY (MFS) PROFILE DOMAIN-CONTAINING PROTEIN"/>
    <property type="match status" value="1"/>
</dbReference>
<feature type="transmembrane region" description="Helical" evidence="8">
    <location>
        <begin position="73"/>
        <end position="98"/>
    </location>
</feature>
<protein>
    <submittedName>
        <fullName evidence="10">Solute carrier family 2, facilitated glucose transporter member 6</fullName>
    </submittedName>
</protein>
<dbReference type="InterPro" id="IPR050549">
    <property type="entry name" value="MFS_Trehalose_Transporter"/>
</dbReference>
<evidence type="ECO:0000256" key="8">
    <source>
        <dbReference type="SAM" id="Phobius"/>
    </source>
</evidence>
<dbReference type="eggNOG" id="KOG0254">
    <property type="taxonomic scope" value="Eukaryota"/>
</dbReference>
<dbReference type="EMBL" id="KK853229">
    <property type="protein sequence ID" value="KDR09649.1"/>
    <property type="molecule type" value="Genomic_DNA"/>
</dbReference>
<dbReference type="GO" id="GO:0022857">
    <property type="term" value="F:transmembrane transporter activity"/>
    <property type="evidence" value="ECO:0007669"/>
    <property type="project" value="InterPro"/>
</dbReference>
<feature type="transmembrane region" description="Helical" evidence="8">
    <location>
        <begin position="137"/>
        <end position="155"/>
    </location>
</feature>
<dbReference type="InterPro" id="IPR005828">
    <property type="entry name" value="MFS_sugar_transport-like"/>
</dbReference>
<dbReference type="SUPFAM" id="SSF103473">
    <property type="entry name" value="MFS general substrate transporter"/>
    <property type="match status" value="1"/>
</dbReference>
<keyword evidence="2" id="KW-0813">Transport</keyword>
<sequence length="441" mass="49360">MDLSSDRTLKRTIQSDATYYVSSVAGSIAFICQPIGSLMSGFIVEFFGRKWSMILVNIPFLLGWLLYCFSSSITMLFTANIILGMGIGFMEAPIMTYLGETCQPHLRATITSFPGVTCQVSVFVVFLMGNITDWRSVAGINAALPIFTICYVVLMPETPIWLLSRGRYDDALRSLCWLRGWTTPDDVREEFNQLVVYSNAVNKTNFPVDKVGSTVVNNQVTRLFINCTYRLWREMLRPSTLRPLMLVVPYFLIQQFSGMASIRPYMVHVFRKFGLDDAAVGSAVIGIIGAVCLVSTVNWLGKRFLSLVALAGNGVSCLLLGVYSYVVLRPGGATQYEAAWLPLSLIVVLSFCSSVMFEVPWMMLSEVFPFRTRGIASGFSAAMCYVFLFVSSKTYLDMEQSLHIHGAFLLFAAVNAVGFIFVYYRMPRMEGRSLAEIEDYF</sequence>